<reference evidence="1 2" key="1">
    <citation type="submission" date="2022-02" db="EMBL/GenBank/DDBJ databases">
        <title>Study of halophilic communities from a Mexican lake.</title>
        <authorList>
            <person name="Hernandez-Soto L.M."/>
            <person name="Martinez-Abarca F."/>
            <person name="Ramirez-Saad H.C."/>
            <person name="Aguirre-Garrido J.F."/>
        </authorList>
    </citation>
    <scope>NUCLEOTIDE SEQUENCE [LARGE SCALE GENOMIC DNA]</scope>
    <source>
        <strain evidence="1 2">Hjan13</strain>
    </source>
</reference>
<protein>
    <submittedName>
        <fullName evidence="1">Uncharacterized protein</fullName>
    </submittedName>
</protein>
<dbReference type="RefSeq" id="WP_268901336.1">
    <property type="nucleotide sequence ID" value="NZ_JAKNQT010000001.1"/>
</dbReference>
<dbReference type="EMBL" id="JAKNQU010000002">
    <property type="protein sequence ID" value="MCZ0926505.1"/>
    <property type="molecule type" value="Genomic_DNA"/>
</dbReference>
<comment type="caution">
    <text evidence="1">The sequence shown here is derived from an EMBL/GenBank/DDBJ whole genome shotgun (WGS) entry which is preliminary data.</text>
</comment>
<keyword evidence="2" id="KW-1185">Reference proteome</keyword>
<evidence type="ECO:0000313" key="1">
    <source>
        <dbReference type="EMBL" id="MCZ0926505.1"/>
    </source>
</evidence>
<gene>
    <name evidence="1" type="ORF">L0635_05330</name>
</gene>
<organism evidence="1 2">
    <name type="scientific">Vreelandella janggokensis</name>
    <dbReference type="NCBI Taxonomy" id="370767"/>
    <lineage>
        <taxon>Bacteria</taxon>
        <taxon>Pseudomonadati</taxon>
        <taxon>Pseudomonadota</taxon>
        <taxon>Gammaproteobacteria</taxon>
        <taxon>Oceanospirillales</taxon>
        <taxon>Halomonadaceae</taxon>
        <taxon>Vreelandella</taxon>
    </lineage>
</organism>
<accession>A0ABT4IS70</accession>
<sequence length="147" mass="16745">MQAGIPPRPTVTDQMIEEAAKTVAAKVDIPSEDIADVYCHSMDGFELAIELKERFVDVNRGDLDDLDEMEWLVNKELKKAEETWFTANDIQPPYPIGTRIKEGVIEHIDGYRVACYLVRKWDTPPEVKSWQVIKFEDAVPAPEEIIA</sequence>
<proteinExistence type="predicted"/>
<name>A0ABT4IS70_9GAMM</name>
<dbReference type="Proteomes" id="UP001321125">
    <property type="component" value="Unassembled WGS sequence"/>
</dbReference>
<evidence type="ECO:0000313" key="2">
    <source>
        <dbReference type="Proteomes" id="UP001321125"/>
    </source>
</evidence>